<sequence>MIPSLRSFLNTLTAPDTDAQDEAVSLQLATAALLVEMMRADSDVSPAETDSIRRLLANDFHLDTEAVDRLLDEAQTEAREAPGYHPFTSRLNQDLDAAQKVRVVECLWSIALADGQICAHENHLMRKLADLLHVSHGDYIAAKARAQAARGNSTD</sequence>
<protein>
    <submittedName>
        <fullName evidence="2">TerB family tellurite resistance protein</fullName>
    </submittedName>
</protein>
<evidence type="ECO:0000259" key="1">
    <source>
        <dbReference type="Pfam" id="PF05099"/>
    </source>
</evidence>
<dbReference type="Gene3D" id="1.10.3680.10">
    <property type="entry name" value="TerB-like"/>
    <property type="match status" value="1"/>
</dbReference>
<proteinExistence type="predicted"/>
<dbReference type="RefSeq" id="WP_214359953.1">
    <property type="nucleotide sequence ID" value="NZ_JAEKFT010000003.1"/>
</dbReference>
<comment type="caution">
    <text evidence="2">The sequence shown here is derived from an EMBL/GenBank/DDBJ whole genome shotgun (WGS) entry which is preliminary data.</text>
</comment>
<name>A0A944D955_DENI1</name>
<accession>A0A944D955</accession>
<evidence type="ECO:0000313" key="2">
    <source>
        <dbReference type="EMBL" id="MBT0960197.1"/>
    </source>
</evidence>
<dbReference type="Proteomes" id="UP000694660">
    <property type="component" value="Unassembled WGS sequence"/>
</dbReference>
<dbReference type="Pfam" id="PF05099">
    <property type="entry name" value="TerB"/>
    <property type="match status" value="1"/>
</dbReference>
<dbReference type="CDD" id="cd07313">
    <property type="entry name" value="terB_like_2"/>
    <property type="match status" value="1"/>
</dbReference>
<evidence type="ECO:0000313" key="3">
    <source>
        <dbReference type="Proteomes" id="UP000694660"/>
    </source>
</evidence>
<gene>
    <name evidence="2" type="ORF">I8J34_03325</name>
</gene>
<dbReference type="EMBL" id="JAEKFT010000003">
    <property type="protein sequence ID" value="MBT0960197.1"/>
    <property type="molecule type" value="Genomic_DNA"/>
</dbReference>
<dbReference type="InterPro" id="IPR007791">
    <property type="entry name" value="DjlA_N"/>
</dbReference>
<dbReference type="AlphaFoldDB" id="A0A944D955"/>
<reference evidence="3" key="1">
    <citation type="journal article" date="2022" name="ISME J.">
        <title>Genetic and phylogenetic analysis of dissimilatory iodate-reducing bacteria identifies potential niches across the world's oceans.</title>
        <authorList>
            <person name="Reyes-Umana V."/>
            <person name="Henning Z."/>
            <person name="Lee K."/>
            <person name="Barnum T.P."/>
            <person name="Coates J.D."/>
        </authorList>
    </citation>
    <scope>NUCLEOTIDE SEQUENCE [LARGE SCALE GENOMIC DNA]</scope>
    <source>
        <strain evidence="3">IR12</strain>
    </source>
</reference>
<feature type="domain" description="Co-chaperone DjlA N-terminal" evidence="1">
    <location>
        <begin position="27"/>
        <end position="144"/>
    </location>
</feature>
<keyword evidence="3" id="KW-1185">Reference proteome</keyword>
<dbReference type="SUPFAM" id="SSF158682">
    <property type="entry name" value="TerB-like"/>
    <property type="match status" value="1"/>
</dbReference>
<organism evidence="2 3">
    <name type="scientific">Denitromonas iodatirespirans</name>
    <dbReference type="NCBI Taxonomy" id="2795389"/>
    <lineage>
        <taxon>Bacteria</taxon>
        <taxon>Pseudomonadati</taxon>
        <taxon>Pseudomonadota</taxon>
        <taxon>Betaproteobacteria</taxon>
        <taxon>Rhodocyclales</taxon>
        <taxon>Zoogloeaceae</taxon>
        <taxon>Denitromonas</taxon>
    </lineage>
</organism>
<dbReference type="InterPro" id="IPR029024">
    <property type="entry name" value="TerB-like"/>
</dbReference>